<dbReference type="AlphaFoldDB" id="A0AAN8AUZ3"/>
<dbReference type="EMBL" id="JAUZQC010000003">
    <property type="protein sequence ID" value="KAK5873508.1"/>
    <property type="molecule type" value="Genomic_DNA"/>
</dbReference>
<keyword evidence="2" id="KW-0472">Membrane</keyword>
<feature type="transmembrane region" description="Helical" evidence="2">
    <location>
        <begin position="12"/>
        <end position="35"/>
    </location>
</feature>
<keyword evidence="2" id="KW-0812">Transmembrane</keyword>
<proteinExistence type="predicted"/>
<sequence length="196" mass="21362">MAPVGSEAGVFLSSGAASFFVVLVLLSIFLTALCSECTRRSFELRDPAGGKDPSSLVRVVKLEDAMVARENPMIGEIQNDEKDTVSFTPWRSHLEAPQHHPEPGPEEDSASFTPWRSHLNTGEQTAPPPDHIGISNGGRGGGDADMENTNSVYARVSKKVRPTPEEEQKEESEGEQEVEQEAPLPPLPDRKSELED</sequence>
<reference evidence="3 4" key="2">
    <citation type="journal article" date="2023" name="Mol. Biol. Evol.">
        <title>Genomics of Secondarily Temperate Adaptation in the Only Non-Antarctic Icefish.</title>
        <authorList>
            <person name="Rivera-Colon A.G."/>
            <person name="Rayamajhi N."/>
            <person name="Minhas B.F."/>
            <person name="Madrigal G."/>
            <person name="Bilyk K.T."/>
            <person name="Yoon V."/>
            <person name="Hune M."/>
            <person name="Gregory S."/>
            <person name="Cheng C.H.C."/>
            <person name="Catchen J.M."/>
        </authorList>
    </citation>
    <scope>NUCLEOTIDE SEQUENCE [LARGE SCALE GENOMIC DNA]</scope>
    <source>
        <strain evidence="3">JMC-PN-2008</strain>
    </source>
</reference>
<evidence type="ECO:0000256" key="1">
    <source>
        <dbReference type="SAM" id="MobiDB-lite"/>
    </source>
</evidence>
<gene>
    <name evidence="3" type="ORF">PBY51_018544</name>
</gene>
<keyword evidence="4" id="KW-1185">Reference proteome</keyword>
<evidence type="ECO:0000313" key="4">
    <source>
        <dbReference type="Proteomes" id="UP001346869"/>
    </source>
</evidence>
<feature type="compositionally biased region" description="Basic and acidic residues" evidence="1">
    <location>
        <begin position="94"/>
        <end position="103"/>
    </location>
</feature>
<comment type="caution">
    <text evidence="3">The sequence shown here is derived from an EMBL/GenBank/DDBJ whole genome shotgun (WGS) entry which is preliminary data.</text>
</comment>
<feature type="compositionally biased region" description="Acidic residues" evidence="1">
    <location>
        <begin position="165"/>
        <end position="180"/>
    </location>
</feature>
<organism evidence="3 4">
    <name type="scientific">Eleginops maclovinus</name>
    <name type="common">Patagonian blennie</name>
    <name type="synonym">Eleginus maclovinus</name>
    <dbReference type="NCBI Taxonomy" id="56733"/>
    <lineage>
        <taxon>Eukaryota</taxon>
        <taxon>Metazoa</taxon>
        <taxon>Chordata</taxon>
        <taxon>Craniata</taxon>
        <taxon>Vertebrata</taxon>
        <taxon>Euteleostomi</taxon>
        <taxon>Actinopterygii</taxon>
        <taxon>Neopterygii</taxon>
        <taxon>Teleostei</taxon>
        <taxon>Neoteleostei</taxon>
        <taxon>Acanthomorphata</taxon>
        <taxon>Eupercaria</taxon>
        <taxon>Perciformes</taxon>
        <taxon>Notothenioidei</taxon>
        <taxon>Eleginopidae</taxon>
        <taxon>Eleginops</taxon>
    </lineage>
</organism>
<name>A0AAN8AUZ3_ELEMC</name>
<protein>
    <submittedName>
        <fullName evidence="3">Uncharacterized protein</fullName>
    </submittedName>
</protein>
<dbReference type="Proteomes" id="UP001346869">
    <property type="component" value="Unassembled WGS sequence"/>
</dbReference>
<accession>A0AAN8AUZ3</accession>
<evidence type="ECO:0000256" key="2">
    <source>
        <dbReference type="SAM" id="Phobius"/>
    </source>
</evidence>
<keyword evidence="2" id="KW-1133">Transmembrane helix</keyword>
<feature type="compositionally biased region" description="Polar residues" evidence="1">
    <location>
        <begin position="110"/>
        <end position="124"/>
    </location>
</feature>
<reference evidence="3 4" key="1">
    <citation type="journal article" date="2023" name="Genes (Basel)">
        <title>Chromosome-Level Genome Assembly and Circadian Gene Repertoire of the Patagonia Blennie Eleginops maclovinus-The Closest Ancestral Proxy of Antarctic Cryonotothenioids.</title>
        <authorList>
            <person name="Cheng C.C."/>
            <person name="Rivera-Colon A.G."/>
            <person name="Minhas B.F."/>
            <person name="Wilson L."/>
            <person name="Rayamajhi N."/>
            <person name="Vargas-Chacoff L."/>
            <person name="Catchen J.M."/>
        </authorList>
    </citation>
    <scope>NUCLEOTIDE SEQUENCE [LARGE SCALE GENOMIC DNA]</scope>
    <source>
        <strain evidence="3">JMC-PN-2008</strain>
    </source>
</reference>
<feature type="region of interest" description="Disordered" evidence="1">
    <location>
        <begin position="94"/>
        <end position="196"/>
    </location>
</feature>
<evidence type="ECO:0000313" key="3">
    <source>
        <dbReference type="EMBL" id="KAK5873508.1"/>
    </source>
</evidence>